<reference evidence="5 6" key="1">
    <citation type="journal article" date="2024" name="Insects">
        <title>An Improved Chromosome-Level Genome Assembly of the Firefly Pyrocoelia pectoralis.</title>
        <authorList>
            <person name="Fu X."/>
            <person name="Meyer-Rochow V.B."/>
            <person name="Ballantyne L."/>
            <person name="Zhu X."/>
        </authorList>
    </citation>
    <scope>NUCLEOTIDE SEQUENCE [LARGE SCALE GENOMIC DNA]</scope>
    <source>
        <strain evidence="5">XCY_ONT2</strain>
    </source>
</reference>
<dbReference type="GO" id="GO:0008033">
    <property type="term" value="P:tRNA processing"/>
    <property type="evidence" value="ECO:0007669"/>
    <property type="project" value="UniProtKB-KW"/>
</dbReference>
<dbReference type="PANTHER" id="PTHR14742:SF0">
    <property type="entry name" value="RIBONUCLEASE P PROTEIN SUBUNIT P21"/>
    <property type="match status" value="1"/>
</dbReference>
<dbReference type="EMBL" id="JAVRBK010000002">
    <property type="protein sequence ID" value="KAK5647922.1"/>
    <property type="molecule type" value="Genomic_DNA"/>
</dbReference>
<keyword evidence="6" id="KW-1185">Reference proteome</keyword>
<evidence type="ECO:0000313" key="6">
    <source>
        <dbReference type="Proteomes" id="UP001329430"/>
    </source>
</evidence>
<keyword evidence="2" id="KW-0479">Metal-binding</keyword>
<evidence type="ECO:0000256" key="2">
    <source>
        <dbReference type="ARBA" id="ARBA00022723"/>
    </source>
</evidence>
<keyword evidence="1" id="KW-0819">tRNA processing</keyword>
<dbReference type="GO" id="GO:0046872">
    <property type="term" value="F:metal ion binding"/>
    <property type="evidence" value="ECO:0007669"/>
    <property type="project" value="UniProtKB-KW"/>
</dbReference>
<dbReference type="AlphaFoldDB" id="A0AAN7VH66"/>
<evidence type="ECO:0000313" key="5">
    <source>
        <dbReference type="EMBL" id="KAK5647922.1"/>
    </source>
</evidence>
<dbReference type="PANTHER" id="PTHR14742">
    <property type="entry name" value="RIBONUCLEASE P SUBUNIT P21"/>
    <property type="match status" value="1"/>
</dbReference>
<comment type="caution">
    <text evidence="5">The sequence shown here is derived from an EMBL/GenBank/DDBJ whole genome shotgun (WGS) entry which is preliminary data.</text>
</comment>
<dbReference type="GO" id="GO:0005655">
    <property type="term" value="C:nucleolar ribonuclease P complex"/>
    <property type="evidence" value="ECO:0007669"/>
    <property type="project" value="TreeGrafter"/>
</dbReference>
<organism evidence="5 6">
    <name type="scientific">Pyrocoelia pectoralis</name>
    <dbReference type="NCBI Taxonomy" id="417401"/>
    <lineage>
        <taxon>Eukaryota</taxon>
        <taxon>Metazoa</taxon>
        <taxon>Ecdysozoa</taxon>
        <taxon>Arthropoda</taxon>
        <taxon>Hexapoda</taxon>
        <taxon>Insecta</taxon>
        <taxon>Pterygota</taxon>
        <taxon>Neoptera</taxon>
        <taxon>Endopterygota</taxon>
        <taxon>Coleoptera</taxon>
        <taxon>Polyphaga</taxon>
        <taxon>Elateriformia</taxon>
        <taxon>Elateroidea</taxon>
        <taxon>Lampyridae</taxon>
        <taxon>Lampyrinae</taxon>
        <taxon>Pyrocoelia</taxon>
    </lineage>
</organism>
<dbReference type="Gene3D" id="6.20.50.20">
    <property type="match status" value="1"/>
</dbReference>
<dbReference type="Pfam" id="PF04032">
    <property type="entry name" value="Rpr2"/>
    <property type="match status" value="1"/>
</dbReference>
<dbReference type="Proteomes" id="UP001329430">
    <property type="component" value="Chromosome 2"/>
</dbReference>
<gene>
    <name evidence="5" type="ORF">RI129_002814</name>
</gene>
<accession>A0AAN7VH66</accession>
<protein>
    <submittedName>
        <fullName evidence="5">Uncharacterized protein</fullName>
    </submittedName>
</protein>
<evidence type="ECO:0000256" key="3">
    <source>
        <dbReference type="ARBA" id="ARBA00022833"/>
    </source>
</evidence>
<keyword evidence="3" id="KW-0862">Zinc</keyword>
<sequence length="122" mass="14302">MNQMIIKKCVGKDVFERMNYLLQLSNLALRQPGKDAASSLYSHLLVNVSQKAVQRMEPEVKRSICKRCHTLMIPGINSQIRIRKKRLRWKCNKCSNSKLFKTDPSHKLWIDNKEAIVETLRY</sequence>
<name>A0AAN7VH66_9COLE</name>
<comment type="similarity">
    <text evidence="4">Belongs to the eukaryotic/archaeal RNase P protein component 4 family.</text>
</comment>
<dbReference type="InterPro" id="IPR007175">
    <property type="entry name" value="Rpr2/Snm1/Rpp21"/>
</dbReference>
<evidence type="ECO:0000256" key="1">
    <source>
        <dbReference type="ARBA" id="ARBA00022694"/>
    </source>
</evidence>
<evidence type="ECO:0000256" key="4">
    <source>
        <dbReference type="ARBA" id="ARBA00038402"/>
    </source>
</evidence>
<proteinExistence type="inferred from homology"/>